<dbReference type="InterPro" id="IPR001173">
    <property type="entry name" value="Glyco_trans_2-like"/>
</dbReference>
<keyword evidence="3" id="KW-1185">Reference proteome</keyword>
<organism evidence="2 3">
    <name type="scientific">Methylobacterium frigidaeris</name>
    <dbReference type="NCBI Taxonomy" id="2038277"/>
    <lineage>
        <taxon>Bacteria</taxon>
        <taxon>Pseudomonadati</taxon>
        <taxon>Pseudomonadota</taxon>
        <taxon>Alphaproteobacteria</taxon>
        <taxon>Hyphomicrobiales</taxon>
        <taxon>Methylobacteriaceae</taxon>
        <taxon>Methylobacterium</taxon>
    </lineage>
</organism>
<dbReference type="Proteomes" id="UP001055286">
    <property type="component" value="Unassembled WGS sequence"/>
</dbReference>
<dbReference type="Pfam" id="PF13692">
    <property type="entry name" value="Glyco_trans_1_4"/>
    <property type="match status" value="1"/>
</dbReference>
<gene>
    <name evidence="2" type="ORF">MPEAHAMD_0584</name>
</gene>
<evidence type="ECO:0000313" key="3">
    <source>
        <dbReference type="Proteomes" id="UP001055286"/>
    </source>
</evidence>
<reference evidence="2" key="2">
    <citation type="submission" date="2021-08" db="EMBL/GenBank/DDBJ databases">
        <authorList>
            <person name="Tani A."/>
            <person name="Ola A."/>
            <person name="Ogura Y."/>
            <person name="Katsura K."/>
            <person name="Hayashi T."/>
        </authorList>
    </citation>
    <scope>NUCLEOTIDE SEQUENCE</scope>
    <source>
        <strain evidence="2">JCM 32048</strain>
    </source>
</reference>
<dbReference type="Gene3D" id="3.90.550.10">
    <property type="entry name" value="Spore Coat Polysaccharide Biosynthesis Protein SpsA, Chain A"/>
    <property type="match status" value="1"/>
</dbReference>
<dbReference type="InterPro" id="IPR029044">
    <property type="entry name" value="Nucleotide-diphossugar_trans"/>
</dbReference>
<evidence type="ECO:0000259" key="1">
    <source>
        <dbReference type="Pfam" id="PF00535"/>
    </source>
</evidence>
<accession>A0AA37H7D5</accession>
<name>A0AA37H7D5_9HYPH</name>
<dbReference type="RefSeq" id="WP_238189506.1">
    <property type="nucleotide sequence ID" value="NZ_BPQJ01000002.1"/>
</dbReference>
<comment type="caution">
    <text evidence="2">The sequence shown here is derived from an EMBL/GenBank/DDBJ whole genome shotgun (WGS) entry which is preliminary data.</text>
</comment>
<dbReference type="AlphaFoldDB" id="A0AA37H7D5"/>
<dbReference type="Gene3D" id="3.40.50.2000">
    <property type="entry name" value="Glycogen Phosphorylase B"/>
    <property type="match status" value="1"/>
</dbReference>
<evidence type="ECO:0000313" key="2">
    <source>
        <dbReference type="EMBL" id="GJD60448.1"/>
    </source>
</evidence>
<dbReference type="CDD" id="cd03801">
    <property type="entry name" value="GT4_PimA-like"/>
    <property type="match status" value="1"/>
</dbReference>
<sequence>MSTVANSPFDAVNISGGKINFISKESKFSEEYILKIGNDTKDLIKADRGLESFIGSDDILVGQNSPNVQSSWVPKSPLPASVHVGSDFSESTNYSSGHTAYMTGSGASASACLTYFDRDFGTDLPAVAGATYQLRGLFATHRALGRVKLTFLDEEKKPIDGCEELLTEHKAGGQLEDWKQVDTYCTAPNGAKYLQIDICFVRSYNAIRDMNFFIFFNSVSLKIAWTKKGETNKTASDGWTRLLLSILSGISSYSMYSADIDVESINAHRPEIHLVNKSDEFDRILIYDSNSIFKYSESELRFEHGRFITIKINTSMDYVLYCDNQPIASGYHHSHHHTTVKLPDSLLDGGAHLFDVRDATGITILARDYFIVPYVTTPWYILQEHSAPFPPSYLAPAAADRYRALQAHLENGISDALQAQLFHAHQVLVLGFKFNKNFRPLTFHQNGKPKVSVIIPVHNKFEVTYFCLCALLVAYNKAPYEVIVVDDGSTDKTKQLSSYVDGIKIIRNEAGLGFIGACNKGAESAEGEYVVFLNNDTEPTIGWLDELLDSFTIFDKVGLAGSKLVYPDGTLQEAGGIVWGSGNPWNYGRSQNPHEPRFAYSREADYLSGAAIMLPKLVWDEIGGFSTEFMPAYFEDTDLAFKVRAHGFKTYYVASSVVYHFEGVTSGTDVSGGGAKRHQEINRPKFKRKWIDAYRRHGREGVSPDLEKDRGIHGRALFVDYQAPKVDTDAGSYAAVQEMRLVQALGYKVSFLSQNLAHLGKHTEYLQRIGVEVYHAPFYQSIEEVFEKHGKDFDVVYMTRYYVARDCIPAARRYAPQAKLIMNNADLHFLRELRTAITRNDGALIDKALTVRGEELAVMRDVDLVLSYNSVEHAVIMSHNLDSTRVMHVPWVEKTSDNVPPFEARSDIAFLGGFNHHPNGEAVGFFVRAVMPLLRQKSPIKFNIYGSNPSKDVIQLASDDVIVRGYVETVDTVFDSCRVFVAPLISGAGIKGKVLAALAHGTPCVLSPVAAEGIGLRHGYDCLIAETPADWVECVMRLYEDAELWSNISRRGRELIESSYSFKSGLTTMRKAFESVNLYTP</sequence>
<dbReference type="PANTHER" id="PTHR43179:SF7">
    <property type="entry name" value="RHAMNOSYLTRANSFERASE WBBL"/>
    <property type="match status" value="1"/>
</dbReference>
<dbReference type="Pfam" id="PF00535">
    <property type="entry name" value="Glycos_transf_2"/>
    <property type="match status" value="1"/>
</dbReference>
<protein>
    <recommendedName>
        <fullName evidence="1">Glycosyltransferase 2-like domain-containing protein</fullName>
    </recommendedName>
</protein>
<reference evidence="2" key="1">
    <citation type="journal article" date="2016" name="Front. Microbiol.">
        <title>Genome Sequence of the Piezophilic, Mesophilic Sulfate-Reducing Bacterium Desulfovibrio indicus J2T.</title>
        <authorList>
            <person name="Cao J."/>
            <person name="Maignien L."/>
            <person name="Shao Z."/>
            <person name="Alain K."/>
            <person name="Jebbar M."/>
        </authorList>
    </citation>
    <scope>NUCLEOTIDE SEQUENCE</scope>
    <source>
        <strain evidence="2">JCM 32048</strain>
    </source>
</reference>
<feature type="domain" description="Glycosyltransferase 2-like" evidence="1">
    <location>
        <begin position="452"/>
        <end position="576"/>
    </location>
</feature>
<dbReference type="EMBL" id="BPQJ01000002">
    <property type="protein sequence ID" value="GJD60448.1"/>
    <property type="molecule type" value="Genomic_DNA"/>
</dbReference>
<dbReference type="CDD" id="cd04186">
    <property type="entry name" value="GT_2_like_c"/>
    <property type="match status" value="1"/>
</dbReference>
<dbReference type="PANTHER" id="PTHR43179">
    <property type="entry name" value="RHAMNOSYLTRANSFERASE WBBL"/>
    <property type="match status" value="1"/>
</dbReference>
<proteinExistence type="predicted"/>
<dbReference type="SUPFAM" id="SSF53756">
    <property type="entry name" value="UDP-Glycosyltransferase/glycogen phosphorylase"/>
    <property type="match status" value="1"/>
</dbReference>
<dbReference type="SUPFAM" id="SSF53448">
    <property type="entry name" value="Nucleotide-diphospho-sugar transferases"/>
    <property type="match status" value="1"/>
</dbReference>